<evidence type="ECO:0000313" key="8">
    <source>
        <dbReference type="Proteomes" id="UP001652264"/>
    </source>
</evidence>
<dbReference type="Pfam" id="PF00440">
    <property type="entry name" value="TetR_N"/>
    <property type="match status" value="1"/>
</dbReference>
<gene>
    <name evidence="7" type="ORF">NYQ28_05685</name>
</gene>
<dbReference type="Pfam" id="PF16925">
    <property type="entry name" value="TetR_C_13"/>
    <property type="match status" value="1"/>
</dbReference>
<keyword evidence="2 4" id="KW-0238">DNA-binding</keyword>
<dbReference type="Gene3D" id="1.10.357.10">
    <property type="entry name" value="Tetracycline Repressor, domain 2"/>
    <property type="match status" value="1"/>
</dbReference>
<accession>A0ABT2HFL0</accession>
<dbReference type="PRINTS" id="PR00455">
    <property type="entry name" value="HTHTETR"/>
</dbReference>
<feature type="domain" description="HTH tetR-type" evidence="6">
    <location>
        <begin position="35"/>
        <end position="95"/>
    </location>
</feature>
<evidence type="ECO:0000256" key="3">
    <source>
        <dbReference type="ARBA" id="ARBA00023163"/>
    </source>
</evidence>
<reference evidence="7 8" key="1">
    <citation type="submission" date="2022-08" db="EMBL/GenBank/DDBJ databases">
        <title>Taxonomy of Curtobacterium flaccumfaciens.</title>
        <authorList>
            <person name="Osdaghi E."/>
            <person name="Taghavi S.M."/>
            <person name="Hamidizade M."/>
            <person name="Abachi H."/>
            <person name="Fazliarab A."/>
            <person name="Baeyen S."/>
            <person name="Portier P."/>
            <person name="Van Vaerenbergh J."/>
            <person name="Jacques M.-A."/>
        </authorList>
    </citation>
    <scope>NUCLEOTIDE SEQUENCE [LARGE SCALE GENOMIC DNA]</scope>
    <source>
        <strain evidence="7 8">LMG8786T</strain>
    </source>
</reference>
<dbReference type="EMBL" id="JANVAD010000002">
    <property type="protein sequence ID" value="MCS6522055.1"/>
    <property type="molecule type" value="Genomic_DNA"/>
</dbReference>
<evidence type="ECO:0000256" key="1">
    <source>
        <dbReference type="ARBA" id="ARBA00023015"/>
    </source>
</evidence>
<organism evidence="7 8">
    <name type="scientific">Curtobacterium citreum</name>
    <dbReference type="NCBI Taxonomy" id="2036"/>
    <lineage>
        <taxon>Bacteria</taxon>
        <taxon>Bacillati</taxon>
        <taxon>Actinomycetota</taxon>
        <taxon>Actinomycetes</taxon>
        <taxon>Micrococcales</taxon>
        <taxon>Microbacteriaceae</taxon>
        <taxon>Curtobacterium</taxon>
    </lineage>
</organism>
<dbReference type="PROSITE" id="PS50977">
    <property type="entry name" value="HTH_TETR_2"/>
    <property type="match status" value="1"/>
</dbReference>
<name>A0ABT2HFL0_9MICO</name>
<evidence type="ECO:0000256" key="5">
    <source>
        <dbReference type="SAM" id="MobiDB-lite"/>
    </source>
</evidence>
<dbReference type="Proteomes" id="UP001652264">
    <property type="component" value="Unassembled WGS sequence"/>
</dbReference>
<comment type="caution">
    <text evidence="7">The sequence shown here is derived from an EMBL/GenBank/DDBJ whole genome shotgun (WGS) entry which is preliminary data.</text>
</comment>
<proteinExistence type="predicted"/>
<dbReference type="InterPro" id="IPR001647">
    <property type="entry name" value="HTH_TetR"/>
</dbReference>
<feature type="region of interest" description="Disordered" evidence="5">
    <location>
        <begin position="1"/>
        <end position="36"/>
    </location>
</feature>
<evidence type="ECO:0000256" key="4">
    <source>
        <dbReference type="PROSITE-ProRule" id="PRU00335"/>
    </source>
</evidence>
<keyword evidence="8" id="KW-1185">Reference proteome</keyword>
<dbReference type="RefSeq" id="WP_181819166.1">
    <property type="nucleotide sequence ID" value="NZ_BMNV01000005.1"/>
</dbReference>
<feature type="DNA-binding region" description="H-T-H motif" evidence="4">
    <location>
        <begin position="58"/>
        <end position="77"/>
    </location>
</feature>
<dbReference type="SUPFAM" id="SSF46689">
    <property type="entry name" value="Homeodomain-like"/>
    <property type="match status" value="1"/>
</dbReference>
<dbReference type="SUPFAM" id="SSF48498">
    <property type="entry name" value="Tetracyclin repressor-like, C-terminal domain"/>
    <property type="match status" value="1"/>
</dbReference>
<keyword evidence="1" id="KW-0805">Transcription regulation</keyword>
<protein>
    <submittedName>
        <fullName evidence="7">TetR/AcrR family transcriptional regulator</fullName>
    </submittedName>
</protein>
<dbReference type="GeneID" id="95323525"/>
<dbReference type="InterPro" id="IPR011075">
    <property type="entry name" value="TetR_C"/>
</dbReference>
<evidence type="ECO:0000256" key="2">
    <source>
        <dbReference type="ARBA" id="ARBA00023125"/>
    </source>
</evidence>
<dbReference type="PANTHER" id="PTHR47506:SF1">
    <property type="entry name" value="HTH-TYPE TRANSCRIPTIONAL REGULATOR YJDC"/>
    <property type="match status" value="1"/>
</dbReference>
<dbReference type="PANTHER" id="PTHR47506">
    <property type="entry name" value="TRANSCRIPTIONAL REGULATORY PROTEIN"/>
    <property type="match status" value="1"/>
</dbReference>
<dbReference type="InterPro" id="IPR009057">
    <property type="entry name" value="Homeodomain-like_sf"/>
</dbReference>
<feature type="compositionally biased region" description="Polar residues" evidence="5">
    <location>
        <begin position="16"/>
        <end position="25"/>
    </location>
</feature>
<sequence>MTVDSPQPAVQRLLGPSTNLASPDGSSVPPAPRSGGAKVRILETATRLFYEEGIRGVGVDRLISEASVTKATFYKHYGSKDNLILAYVRTQHERVRAGFEQLVSDAASPEAAVRAWVAAVSDEVGRAEFRGCAFLNAAAEYHDPRDPVREVVATHRDWYTDQLASLLQRAGHPLPGDGADELMLARDGAMAGAYAGDAIAATAALGRVVDRVIAA</sequence>
<evidence type="ECO:0000313" key="7">
    <source>
        <dbReference type="EMBL" id="MCS6522055.1"/>
    </source>
</evidence>
<dbReference type="InterPro" id="IPR036271">
    <property type="entry name" value="Tet_transcr_reg_TetR-rel_C_sf"/>
</dbReference>
<keyword evidence="3" id="KW-0804">Transcription</keyword>
<evidence type="ECO:0000259" key="6">
    <source>
        <dbReference type="PROSITE" id="PS50977"/>
    </source>
</evidence>